<dbReference type="Gene3D" id="3.10.129.10">
    <property type="entry name" value="Hotdog Thioesterase"/>
    <property type="match status" value="2"/>
</dbReference>
<dbReference type="AlphaFoldDB" id="A0A0V0QAT8"/>
<evidence type="ECO:0000313" key="8">
    <source>
        <dbReference type="Proteomes" id="UP000054937"/>
    </source>
</evidence>
<dbReference type="OMA" id="REMLWYI"/>
<dbReference type="Proteomes" id="UP000054937">
    <property type="component" value="Unassembled WGS sequence"/>
</dbReference>
<dbReference type="OrthoDB" id="331699at2759"/>
<dbReference type="SUPFAM" id="SSF54637">
    <property type="entry name" value="Thioesterase/thiol ester dehydrase-isomerase"/>
    <property type="match status" value="2"/>
</dbReference>
<dbReference type="Pfam" id="PF03061">
    <property type="entry name" value="4HBT"/>
    <property type="match status" value="1"/>
</dbReference>
<organism evidence="7 8">
    <name type="scientific">Pseudocohnilembus persalinus</name>
    <name type="common">Ciliate</name>
    <dbReference type="NCBI Taxonomy" id="266149"/>
    <lineage>
        <taxon>Eukaryota</taxon>
        <taxon>Sar</taxon>
        <taxon>Alveolata</taxon>
        <taxon>Ciliophora</taxon>
        <taxon>Intramacronucleata</taxon>
        <taxon>Oligohymenophorea</taxon>
        <taxon>Scuticociliatia</taxon>
        <taxon>Philasterida</taxon>
        <taxon>Pseudocohnilembidae</taxon>
        <taxon>Pseudocohnilembus</taxon>
    </lineage>
</organism>
<dbReference type="InParanoid" id="A0A0V0QAT8"/>
<evidence type="ECO:0000256" key="5">
    <source>
        <dbReference type="SAM" id="MobiDB-lite"/>
    </source>
</evidence>
<feature type="region of interest" description="Disordered" evidence="5">
    <location>
        <begin position="187"/>
        <end position="210"/>
    </location>
</feature>
<gene>
    <name evidence="7" type="ORF">PPERSA_02468</name>
</gene>
<comment type="similarity">
    <text evidence="1">Belongs to the acyl coenzyme A hydrolase family.</text>
</comment>
<comment type="caution">
    <text evidence="7">The sequence shown here is derived from an EMBL/GenBank/DDBJ whole genome shotgun (WGS) entry which is preliminary data.</text>
</comment>
<dbReference type="PANTHER" id="PTHR12655:SF0">
    <property type="entry name" value="ACYL-COENZYME A THIOESTERASE 9, MITOCHONDRIAL"/>
    <property type="match status" value="1"/>
</dbReference>
<dbReference type="GO" id="GO:0006637">
    <property type="term" value="P:acyl-CoA metabolic process"/>
    <property type="evidence" value="ECO:0007669"/>
    <property type="project" value="TreeGrafter"/>
</dbReference>
<evidence type="ECO:0000313" key="7">
    <source>
        <dbReference type="EMBL" id="KRW99356.1"/>
    </source>
</evidence>
<keyword evidence="2" id="KW-0677">Repeat</keyword>
<proteinExistence type="inferred from homology"/>
<reference evidence="7 8" key="1">
    <citation type="journal article" date="2015" name="Sci. Rep.">
        <title>Genome of the facultative scuticociliatosis pathogen Pseudocohnilembus persalinus provides insight into its virulence through horizontal gene transfer.</title>
        <authorList>
            <person name="Xiong J."/>
            <person name="Wang G."/>
            <person name="Cheng J."/>
            <person name="Tian M."/>
            <person name="Pan X."/>
            <person name="Warren A."/>
            <person name="Jiang C."/>
            <person name="Yuan D."/>
            <person name="Miao W."/>
        </authorList>
    </citation>
    <scope>NUCLEOTIDE SEQUENCE [LARGE SCALE GENOMIC DNA]</scope>
    <source>
        <strain evidence="7">36N120E</strain>
    </source>
</reference>
<keyword evidence="3" id="KW-0378">Hydrolase</keyword>
<accession>A0A0V0QAT8</accession>
<evidence type="ECO:0000256" key="3">
    <source>
        <dbReference type="ARBA" id="ARBA00022801"/>
    </source>
</evidence>
<dbReference type="InterPro" id="IPR033120">
    <property type="entry name" value="HOTDOG_ACOT"/>
</dbReference>
<evidence type="ECO:0000259" key="6">
    <source>
        <dbReference type="PROSITE" id="PS51770"/>
    </source>
</evidence>
<keyword evidence="4" id="KW-0809">Transit peptide</keyword>
<sequence length="386" mass="45464">MRQFITQCIDDVKIFQYKQDLKDKNPHSLSNCFYHYYLPFQSSLKLRNYFIRYDKVAIRFGRLMELFDLIAGEVSYKFIEYQNDKATIVTACVDHIQFIENIDPKKDVHIQVYPSYIGKSTVEVQIDAYQPRDIYGQDPNDLENLELDLKTTAYFLMVARDSNDRSRAFQLPEYKPDSEIAIQLQAQGNIRQEERKNKSKNSLSKQSPRQEQIDLIHKFFTNFQKYDKDPEYQPISETAISKIQPMHFQDQNIHGNIFGGYIFREAFELGQLCALMFQDPTKYGRAKLKYIDDFQFYEPVLIGDILKFEAQLCYVKDKLGFVQVDCYRMKNNKTILSKTNALHLIFELPINQGRVFPVSYGDAIRYISGSNFVENYQKRQISQDGY</sequence>
<dbReference type="GO" id="GO:0047617">
    <property type="term" value="F:fatty acyl-CoA hydrolase activity"/>
    <property type="evidence" value="ECO:0007669"/>
    <property type="project" value="TreeGrafter"/>
</dbReference>
<evidence type="ECO:0000256" key="2">
    <source>
        <dbReference type="ARBA" id="ARBA00022737"/>
    </source>
</evidence>
<name>A0A0V0QAT8_PSEPJ</name>
<evidence type="ECO:0000256" key="4">
    <source>
        <dbReference type="ARBA" id="ARBA00022946"/>
    </source>
</evidence>
<dbReference type="PANTHER" id="PTHR12655">
    <property type="entry name" value="ACYL-COA THIOESTERASE"/>
    <property type="match status" value="1"/>
</dbReference>
<dbReference type="CDD" id="cd03442">
    <property type="entry name" value="BFIT_BACH"/>
    <property type="match status" value="1"/>
</dbReference>
<dbReference type="InterPro" id="IPR029069">
    <property type="entry name" value="HotDog_dom_sf"/>
</dbReference>
<keyword evidence="8" id="KW-1185">Reference proteome</keyword>
<dbReference type="PROSITE" id="PS51770">
    <property type="entry name" value="HOTDOG_ACOT"/>
    <property type="match status" value="2"/>
</dbReference>
<feature type="domain" description="HotDog ACOT-type" evidence="6">
    <location>
        <begin position="236"/>
        <end position="352"/>
    </location>
</feature>
<feature type="domain" description="HotDog ACOT-type" evidence="6">
    <location>
        <begin position="30"/>
        <end position="163"/>
    </location>
</feature>
<dbReference type="EMBL" id="LDAU01000214">
    <property type="protein sequence ID" value="KRW99356.1"/>
    <property type="molecule type" value="Genomic_DNA"/>
</dbReference>
<protein>
    <recommendedName>
        <fullName evidence="6">HotDog ACOT-type domain-containing protein</fullName>
    </recommendedName>
</protein>
<evidence type="ECO:0000256" key="1">
    <source>
        <dbReference type="ARBA" id="ARBA00010458"/>
    </source>
</evidence>
<dbReference type="InterPro" id="IPR006683">
    <property type="entry name" value="Thioestr_dom"/>
</dbReference>